<dbReference type="Gene3D" id="1.50.40.10">
    <property type="entry name" value="Mitochondrial carrier domain"/>
    <property type="match status" value="1"/>
</dbReference>
<evidence type="ECO:0000313" key="18">
    <source>
        <dbReference type="Proteomes" id="UP000076874"/>
    </source>
</evidence>
<evidence type="ECO:0000313" key="17">
    <source>
        <dbReference type="EMBL" id="OAA57945.1"/>
    </source>
</evidence>
<dbReference type="SMART" id="SM00054">
    <property type="entry name" value="EFh"/>
    <property type="match status" value="4"/>
</dbReference>
<dbReference type="SUPFAM" id="SSF103506">
    <property type="entry name" value="Mitochondrial carrier"/>
    <property type="match status" value="1"/>
</dbReference>
<evidence type="ECO:0000256" key="3">
    <source>
        <dbReference type="ARBA" id="ARBA00006375"/>
    </source>
</evidence>
<keyword evidence="13 14" id="KW-0472">Membrane</keyword>
<dbReference type="Gene3D" id="1.10.238.10">
    <property type="entry name" value="EF-hand"/>
    <property type="match status" value="1"/>
</dbReference>
<keyword evidence="10" id="KW-0106">Calcium</keyword>
<evidence type="ECO:0000256" key="15">
    <source>
        <dbReference type="SAM" id="MobiDB-lite"/>
    </source>
</evidence>
<feature type="domain" description="EF-hand" evidence="16">
    <location>
        <begin position="69"/>
        <end position="104"/>
    </location>
</feature>
<protein>
    <recommendedName>
        <fullName evidence="4">Mitochondrial thiamine pyrophosphate carrier 1</fullName>
    </recommendedName>
</protein>
<dbReference type="CDD" id="cd00051">
    <property type="entry name" value="EFh"/>
    <property type="match status" value="3"/>
</dbReference>
<feature type="repeat" description="Solcar" evidence="14">
    <location>
        <begin position="401"/>
        <end position="506"/>
    </location>
</feature>
<evidence type="ECO:0000256" key="4">
    <source>
        <dbReference type="ARBA" id="ARBA00021935"/>
    </source>
</evidence>
<dbReference type="GO" id="GO:0005509">
    <property type="term" value="F:calcium ion binding"/>
    <property type="evidence" value="ECO:0007669"/>
    <property type="project" value="InterPro"/>
</dbReference>
<dbReference type="EMBL" id="AZHD01000013">
    <property type="protein sequence ID" value="OAA57945.1"/>
    <property type="molecule type" value="Genomic_DNA"/>
</dbReference>
<evidence type="ECO:0000256" key="7">
    <source>
        <dbReference type="ARBA" id="ARBA00022723"/>
    </source>
</evidence>
<dbReference type="Pfam" id="PF00153">
    <property type="entry name" value="Mito_carr"/>
    <property type="match status" value="3"/>
</dbReference>
<dbReference type="STRING" id="1081102.A0A167QT98"/>
<comment type="caution">
    <text evidence="17">The sequence shown here is derived from an EMBL/GenBank/DDBJ whole genome shotgun (WGS) entry which is preliminary data.</text>
</comment>
<evidence type="ECO:0000256" key="10">
    <source>
        <dbReference type="ARBA" id="ARBA00022837"/>
    </source>
</evidence>
<proteinExistence type="inferred from homology"/>
<evidence type="ECO:0000256" key="13">
    <source>
        <dbReference type="ARBA" id="ARBA00023136"/>
    </source>
</evidence>
<keyword evidence="6 14" id="KW-0812">Transmembrane</keyword>
<evidence type="ECO:0000256" key="14">
    <source>
        <dbReference type="PROSITE-ProRule" id="PRU00282"/>
    </source>
</evidence>
<feature type="compositionally biased region" description="Low complexity" evidence="15">
    <location>
        <begin position="289"/>
        <end position="300"/>
    </location>
</feature>
<feature type="compositionally biased region" description="Pro residues" evidence="15">
    <location>
        <begin position="268"/>
        <end position="288"/>
    </location>
</feature>
<feature type="repeat" description="Solcar" evidence="14">
    <location>
        <begin position="627"/>
        <end position="716"/>
    </location>
</feature>
<dbReference type="PROSITE" id="PS50222">
    <property type="entry name" value="EF_HAND_2"/>
    <property type="match status" value="3"/>
</dbReference>
<feature type="domain" description="EF-hand" evidence="16">
    <location>
        <begin position="108"/>
        <end position="135"/>
    </location>
</feature>
<keyword evidence="18" id="KW-1185">Reference proteome</keyword>
<feature type="domain" description="EF-hand" evidence="16">
    <location>
        <begin position="136"/>
        <end position="171"/>
    </location>
</feature>
<dbReference type="GO" id="GO:0005743">
    <property type="term" value="C:mitochondrial inner membrane"/>
    <property type="evidence" value="ECO:0007669"/>
    <property type="project" value="UniProtKB-SubCell"/>
</dbReference>
<dbReference type="PRINTS" id="PR00926">
    <property type="entry name" value="MITOCARRIER"/>
</dbReference>
<dbReference type="GO" id="GO:0055085">
    <property type="term" value="P:transmembrane transport"/>
    <property type="evidence" value="ECO:0007669"/>
    <property type="project" value="InterPro"/>
</dbReference>
<keyword evidence="5" id="KW-0813">Transport</keyword>
<keyword evidence="7" id="KW-0479">Metal-binding</keyword>
<comment type="similarity">
    <text evidence="3">Belongs to the mitochondrial carrier (TC 2.A.29) family.</text>
</comment>
<evidence type="ECO:0000256" key="9">
    <source>
        <dbReference type="ARBA" id="ARBA00022792"/>
    </source>
</evidence>
<evidence type="ECO:0000256" key="11">
    <source>
        <dbReference type="ARBA" id="ARBA00022989"/>
    </source>
</evidence>
<dbReference type="Pfam" id="PF13499">
    <property type="entry name" value="EF-hand_7"/>
    <property type="match status" value="2"/>
</dbReference>
<dbReference type="PROSITE" id="PS00018">
    <property type="entry name" value="EF_HAND_1"/>
    <property type="match status" value="3"/>
</dbReference>
<keyword evidence="12" id="KW-0496">Mitochondrion</keyword>
<evidence type="ECO:0000256" key="5">
    <source>
        <dbReference type="ARBA" id="ARBA00022448"/>
    </source>
</evidence>
<feature type="repeat" description="Solcar" evidence="14">
    <location>
        <begin position="519"/>
        <end position="609"/>
    </location>
</feature>
<dbReference type="SUPFAM" id="SSF47473">
    <property type="entry name" value="EF-hand"/>
    <property type="match status" value="1"/>
</dbReference>
<dbReference type="FunFam" id="1.50.40.10:FF:000016">
    <property type="entry name" value="Solute carrier family 25 member 23"/>
    <property type="match status" value="1"/>
</dbReference>
<evidence type="ECO:0000259" key="16">
    <source>
        <dbReference type="PROSITE" id="PS50222"/>
    </source>
</evidence>
<organism evidence="17 18">
    <name type="scientific">Niveomyces insectorum RCEF 264</name>
    <dbReference type="NCBI Taxonomy" id="1081102"/>
    <lineage>
        <taxon>Eukaryota</taxon>
        <taxon>Fungi</taxon>
        <taxon>Dikarya</taxon>
        <taxon>Ascomycota</taxon>
        <taxon>Pezizomycotina</taxon>
        <taxon>Sordariomycetes</taxon>
        <taxon>Hypocreomycetidae</taxon>
        <taxon>Hypocreales</taxon>
        <taxon>Cordycipitaceae</taxon>
        <taxon>Niveomyces</taxon>
    </lineage>
</organism>
<accession>A0A167QT98</accession>
<dbReference type="InterPro" id="IPR018247">
    <property type="entry name" value="EF_Hand_1_Ca_BS"/>
</dbReference>
<evidence type="ECO:0000256" key="8">
    <source>
        <dbReference type="ARBA" id="ARBA00022737"/>
    </source>
</evidence>
<dbReference type="InterPro" id="IPR002048">
    <property type="entry name" value="EF_hand_dom"/>
</dbReference>
<dbReference type="InterPro" id="IPR011992">
    <property type="entry name" value="EF-hand-dom_pair"/>
</dbReference>
<keyword evidence="9" id="KW-0999">Mitochondrion inner membrane</keyword>
<dbReference type="InterPro" id="IPR002067">
    <property type="entry name" value="MCP"/>
</dbReference>
<evidence type="ECO:0000256" key="2">
    <source>
        <dbReference type="ARBA" id="ARBA00004448"/>
    </source>
</evidence>
<feature type="compositionally biased region" description="Low complexity" evidence="15">
    <location>
        <begin position="232"/>
        <end position="242"/>
    </location>
</feature>
<dbReference type="PROSITE" id="PS50920">
    <property type="entry name" value="SOLCAR"/>
    <property type="match status" value="3"/>
</dbReference>
<keyword evidence="8" id="KW-0677">Repeat</keyword>
<comment type="function">
    <text evidence="1">Mitochondrial transporter that mediates uptake of thiamine pyrophosphate (ThPP) into mitochondria.</text>
</comment>
<dbReference type="InterPro" id="IPR023395">
    <property type="entry name" value="MCP_dom_sf"/>
</dbReference>
<evidence type="ECO:0000256" key="1">
    <source>
        <dbReference type="ARBA" id="ARBA00002238"/>
    </source>
</evidence>
<keyword evidence="11" id="KW-1133">Transmembrane helix</keyword>
<dbReference type="InterPro" id="IPR018108">
    <property type="entry name" value="MCP_transmembrane"/>
</dbReference>
<dbReference type="PANTHER" id="PTHR24089">
    <property type="entry name" value="SOLUTE CARRIER FAMILY 25"/>
    <property type="match status" value="1"/>
</dbReference>
<comment type="subcellular location">
    <subcellularLocation>
        <location evidence="2">Mitochondrion inner membrane</location>
        <topology evidence="2">Multi-pass membrane protein</topology>
    </subcellularLocation>
</comment>
<reference evidence="17 18" key="1">
    <citation type="journal article" date="2016" name="Genome Biol. Evol.">
        <title>Divergent and convergent evolution of fungal pathogenicity.</title>
        <authorList>
            <person name="Shang Y."/>
            <person name="Xiao G."/>
            <person name="Zheng P."/>
            <person name="Cen K."/>
            <person name="Zhan S."/>
            <person name="Wang C."/>
        </authorList>
    </citation>
    <scope>NUCLEOTIDE SEQUENCE [LARGE SCALE GENOMIC DNA]</scope>
    <source>
        <strain evidence="17 18">RCEF 264</strain>
    </source>
</reference>
<name>A0A167QT98_9HYPO</name>
<dbReference type="OrthoDB" id="270584at2759"/>
<feature type="region of interest" description="Disordered" evidence="15">
    <location>
        <begin position="232"/>
        <end position="300"/>
    </location>
</feature>
<dbReference type="Proteomes" id="UP000076874">
    <property type="component" value="Unassembled WGS sequence"/>
</dbReference>
<sequence length="720" mass="76550">MTAGDNQVPVVSAGRPMAVVAGGLDSESQNQRDKRVEDLWRRLDPQGDRELDLKGLKKGLRRIDHPMKNADDMLREIIQKVDANGDGKIQYEEFRVFVEAAERQLLLLFRSIDRNQDGRLNRDELRTAFQRCGLSVPARRLNGFFDEIDMNHDGYITFDEWRDFLLFIPIQGHDSALEAAFSYYASIVVLNAEGDSMVSDETLEGLGTTGFLLQALFGSIVKLAQPSLEPTAGIGATATTPTVSEKPDQRQPPSKTTTAAVAAAHNEPIPPRPSSKPPPSPPPPPLPPDSSSSSSSSSSRSSVVRGAAAVAASTANAAATATAAAAAAAAGAGAALGGGRRGNTRGNGYEELEDLDNVDELNEVIDVYGEDGNAAVADDAKLQTYHQAQTRKSKFPLTQYLPHPGYFLAGALAGGISRTATAPLDRLKVYLLVNTRAVGAPALQAAKSGSPLTAVRTAGRPIRDAVATLYKAGGLKTFFAGNGLNVIKIMPETAIKFGSYEAAKRTCAVLEGHGDPTHINPYSKFVAGGVAGMVAQFFVYPLDTLKFRLQCETVQGGPTGRALLVRTARAMVAGGGGVRTAYRGVTMGLIGMFPYSAIDMGTFELLKGAFTRYKARALGLHEEDAAPGNVVTGVIGATSGAFGASVVYPLNVLRTRLQTQGTVMHPPTYTGIWDVAHRTLANEGVRGLYKGLTPNLLKVAPALSITWVVYENSKKFLGLP</sequence>
<dbReference type="AlphaFoldDB" id="A0A167QT98"/>
<gene>
    <name evidence="17" type="ORF">SPI_06830</name>
</gene>
<evidence type="ECO:0000256" key="6">
    <source>
        <dbReference type="ARBA" id="ARBA00022692"/>
    </source>
</evidence>
<evidence type="ECO:0000256" key="12">
    <source>
        <dbReference type="ARBA" id="ARBA00023128"/>
    </source>
</evidence>